<dbReference type="SMART" id="SM00175">
    <property type="entry name" value="RAB"/>
    <property type="match status" value="1"/>
</dbReference>
<feature type="compositionally biased region" description="Basic and acidic residues" evidence="9">
    <location>
        <begin position="3978"/>
        <end position="3988"/>
    </location>
</feature>
<feature type="compositionally biased region" description="Polar residues" evidence="9">
    <location>
        <begin position="1"/>
        <end position="13"/>
    </location>
</feature>
<feature type="compositionally biased region" description="Basic and acidic residues" evidence="9">
    <location>
        <begin position="1169"/>
        <end position="1178"/>
    </location>
</feature>
<feature type="compositionally biased region" description="Basic residues" evidence="9">
    <location>
        <begin position="748"/>
        <end position="761"/>
    </location>
</feature>
<feature type="compositionally biased region" description="Basic residues" evidence="9">
    <location>
        <begin position="1375"/>
        <end position="1387"/>
    </location>
</feature>
<dbReference type="PROSITE" id="PS51419">
    <property type="entry name" value="RAB"/>
    <property type="match status" value="1"/>
</dbReference>
<feature type="region of interest" description="Disordered" evidence="9">
    <location>
        <begin position="1811"/>
        <end position="1843"/>
    </location>
</feature>
<keyword evidence="7" id="KW-0636">Prenylation</keyword>
<dbReference type="InterPro" id="IPR027417">
    <property type="entry name" value="P-loop_NTPase"/>
</dbReference>
<keyword evidence="6" id="KW-0449">Lipoprotein</keyword>
<keyword evidence="5" id="KW-0342">GTP-binding</keyword>
<feature type="compositionally biased region" description="Basic and acidic residues" evidence="9">
    <location>
        <begin position="4053"/>
        <end position="4069"/>
    </location>
</feature>
<feature type="compositionally biased region" description="Basic and acidic residues" evidence="9">
    <location>
        <begin position="3623"/>
        <end position="3634"/>
    </location>
</feature>
<dbReference type="CDD" id="cd00154">
    <property type="entry name" value="Rab"/>
    <property type="match status" value="1"/>
</dbReference>
<evidence type="ECO:0000256" key="4">
    <source>
        <dbReference type="ARBA" id="ARBA00022741"/>
    </source>
</evidence>
<dbReference type="SMART" id="SM00173">
    <property type="entry name" value="RAS"/>
    <property type="match status" value="1"/>
</dbReference>
<dbReference type="InterPro" id="IPR005225">
    <property type="entry name" value="Small_GTP-bd"/>
</dbReference>
<evidence type="ECO:0000256" key="1">
    <source>
        <dbReference type="ARBA" id="ARBA00004635"/>
    </source>
</evidence>
<evidence type="ECO:0000256" key="2">
    <source>
        <dbReference type="ARBA" id="ARBA00006270"/>
    </source>
</evidence>
<dbReference type="FunFam" id="3.40.50.300:FF:001129">
    <property type="entry name" value="ras-related protein Rab-44 isoform X2"/>
    <property type="match status" value="1"/>
</dbReference>
<feature type="compositionally biased region" description="Basic residues" evidence="9">
    <location>
        <begin position="1184"/>
        <end position="1197"/>
    </location>
</feature>
<feature type="compositionally biased region" description="Basic and acidic residues" evidence="9">
    <location>
        <begin position="1202"/>
        <end position="1224"/>
    </location>
</feature>
<feature type="compositionally biased region" description="Basic residues" evidence="9">
    <location>
        <begin position="4114"/>
        <end position="4128"/>
    </location>
</feature>
<feature type="compositionally biased region" description="Basic residues" evidence="9">
    <location>
        <begin position="313"/>
        <end position="326"/>
    </location>
</feature>
<feature type="compositionally biased region" description="Basic residues" evidence="9">
    <location>
        <begin position="4021"/>
        <end position="4033"/>
    </location>
</feature>
<evidence type="ECO:0000256" key="8">
    <source>
        <dbReference type="ARBA" id="ARBA00047660"/>
    </source>
</evidence>
<evidence type="ECO:0000313" key="11">
    <source>
        <dbReference type="Proteomes" id="UP001108240"/>
    </source>
</evidence>
<feature type="compositionally biased region" description="Basic residues" evidence="9">
    <location>
        <begin position="3092"/>
        <end position="3105"/>
    </location>
</feature>
<dbReference type="EC" id="3.6.5.2" evidence="3"/>
<evidence type="ECO:0000256" key="3">
    <source>
        <dbReference type="ARBA" id="ARBA00011984"/>
    </source>
</evidence>
<feature type="compositionally biased region" description="Basic residues" evidence="9">
    <location>
        <begin position="1811"/>
        <end position="1823"/>
    </location>
</feature>
<keyword evidence="11" id="KW-1185">Reference proteome</keyword>
<feature type="region of interest" description="Disordered" evidence="9">
    <location>
        <begin position="3078"/>
        <end position="3127"/>
    </location>
</feature>
<feature type="compositionally biased region" description="Basic and acidic residues" evidence="9">
    <location>
        <begin position="2685"/>
        <end position="2694"/>
    </location>
</feature>
<dbReference type="GO" id="GO:0016020">
    <property type="term" value="C:membrane"/>
    <property type="evidence" value="ECO:0007669"/>
    <property type="project" value="UniProtKB-SubCell"/>
</dbReference>
<feature type="compositionally biased region" description="Basic and acidic residues" evidence="9">
    <location>
        <begin position="1388"/>
        <end position="1397"/>
    </location>
</feature>
<dbReference type="PROSITE" id="PS51421">
    <property type="entry name" value="RAS"/>
    <property type="match status" value="1"/>
</dbReference>
<feature type="compositionally biased region" description="Basic and acidic residues" evidence="9">
    <location>
        <begin position="1824"/>
        <end position="1839"/>
    </location>
</feature>
<feature type="compositionally biased region" description="Basic residues" evidence="9">
    <location>
        <begin position="1620"/>
        <end position="1633"/>
    </location>
</feature>
<dbReference type="Ensembl" id="ENSCCRT00000156660.1">
    <property type="protein sequence ID" value="ENSCCRP00000170461.1"/>
    <property type="gene ID" value="ENSCCRG00000062023.1"/>
</dbReference>
<accession>A0A9J8CXG4</accession>
<feature type="region of interest" description="Disordered" evidence="9">
    <location>
        <begin position="3290"/>
        <end position="3335"/>
    </location>
</feature>
<feature type="region of interest" description="Disordered" evidence="9">
    <location>
        <begin position="3801"/>
        <end position="4138"/>
    </location>
</feature>
<feature type="region of interest" description="Disordered" evidence="9">
    <location>
        <begin position="2655"/>
        <end position="2704"/>
    </location>
</feature>
<dbReference type="SMART" id="SM00176">
    <property type="entry name" value="RAN"/>
    <property type="match status" value="1"/>
</dbReference>
<feature type="compositionally biased region" description="Basic and acidic residues" evidence="9">
    <location>
        <begin position="331"/>
        <end position="341"/>
    </location>
</feature>
<comment type="catalytic activity">
    <reaction evidence="8">
        <text>GTP + H2O = GDP + phosphate + H(+)</text>
        <dbReference type="Rhea" id="RHEA:19669"/>
        <dbReference type="ChEBI" id="CHEBI:15377"/>
        <dbReference type="ChEBI" id="CHEBI:15378"/>
        <dbReference type="ChEBI" id="CHEBI:37565"/>
        <dbReference type="ChEBI" id="CHEBI:43474"/>
        <dbReference type="ChEBI" id="CHEBI:58189"/>
        <dbReference type="EC" id="3.6.5.2"/>
    </reaction>
    <physiologicalReaction direction="left-to-right" evidence="8">
        <dbReference type="Rhea" id="RHEA:19670"/>
    </physiologicalReaction>
</comment>
<feature type="compositionally biased region" description="Basic residues" evidence="9">
    <location>
        <begin position="2056"/>
        <end position="2069"/>
    </location>
</feature>
<feature type="compositionally biased region" description="Basic and acidic residues" evidence="9">
    <location>
        <begin position="3814"/>
        <end position="3823"/>
    </location>
</feature>
<feature type="compositionally biased region" description="Basic and acidic residues" evidence="9">
    <location>
        <begin position="2896"/>
        <end position="2905"/>
    </location>
</feature>
<feature type="compositionally biased region" description="Polar residues" evidence="9">
    <location>
        <begin position="3535"/>
        <end position="3552"/>
    </location>
</feature>
<protein>
    <recommendedName>
        <fullName evidence="3">small monomeric GTPase</fullName>
        <ecNumber evidence="3">3.6.5.2</ecNumber>
    </recommendedName>
</protein>
<dbReference type="InterPro" id="IPR050305">
    <property type="entry name" value="Small_GTPase_Rab"/>
</dbReference>
<feature type="compositionally biased region" description="Basic residues" evidence="9">
    <location>
        <begin position="2911"/>
        <end position="2930"/>
    </location>
</feature>
<feature type="compositionally biased region" description="Polar residues" evidence="9">
    <location>
        <begin position="4090"/>
        <end position="4113"/>
    </location>
</feature>
<dbReference type="PANTHER" id="PTHR47980">
    <property type="entry name" value="LD44762P"/>
    <property type="match status" value="1"/>
</dbReference>
<name>A0A9J8CXG4_CYPCA</name>
<feature type="compositionally biased region" description="Acidic residues" evidence="9">
    <location>
        <begin position="3474"/>
        <end position="3485"/>
    </location>
</feature>
<feature type="compositionally biased region" description="Acidic residues" evidence="9">
    <location>
        <begin position="4042"/>
        <end position="4052"/>
    </location>
</feature>
<feature type="compositionally biased region" description="Basic and acidic residues" evidence="9">
    <location>
        <begin position="765"/>
        <end position="776"/>
    </location>
</feature>
<feature type="compositionally biased region" description="Basic and acidic residues" evidence="9">
    <location>
        <begin position="3645"/>
        <end position="3661"/>
    </location>
</feature>
<feature type="region of interest" description="Disordered" evidence="9">
    <location>
        <begin position="1607"/>
        <end position="1659"/>
    </location>
</feature>
<feature type="compositionally biased region" description="Basic and acidic residues" evidence="9">
    <location>
        <begin position="2499"/>
        <end position="2509"/>
    </location>
</feature>
<feature type="compositionally biased region" description="Basic and acidic residues" evidence="9">
    <location>
        <begin position="2250"/>
        <end position="2259"/>
    </location>
</feature>
<feature type="compositionally biased region" description="Basic and acidic residues" evidence="9">
    <location>
        <begin position="14"/>
        <end position="40"/>
    </location>
</feature>
<dbReference type="Proteomes" id="UP001108240">
    <property type="component" value="Unplaced"/>
</dbReference>
<dbReference type="SMART" id="SM00174">
    <property type="entry name" value="RHO"/>
    <property type="match status" value="1"/>
</dbReference>
<feature type="compositionally biased region" description="Acidic residues" evidence="9">
    <location>
        <begin position="3635"/>
        <end position="3644"/>
    </location>
</feature>
<feature type="region of interest" description="Disordered" evidence="9">
    <location>
        <begin position="1375"/>
        <end position="1406"/>
    </location>
</feature>
<feature type="compositionally biased region" description="Basic residues" evidence="9">
    <location>
        <begin position="63"/>
        <end position="80"/>
    </location>
</feature>
<dbReference type="PRINTS" id="PR00449">
    <property type="entry name" value="RASTRNSFRMNG"/>
</dbReference>
<feature type="region of interest" description="Disordered" evidence="9">
    <location>
        <begin position="1169"/>
        <end position="1224"/>
    </location>
</feature>
<dbReference type="Pfam" id="PF00071">
    <property type="entry name" value="Ras"/>
    <property type="match status" value="1"/>
</dbReference>
<feature type="region of interest" description="Disordered" evidence="9">
    <location>
        <begin position="504"/>
        <end position="535"/>
    </location>
</feature>
<feature type="compositionally biased region" description="Basic and acidic residues" evidence="9">
    <location>
        <begin position="1634"/>
        <end position="1648"/>
    </location>
</feature>
<feature type="region of interest" description="Disordered" evidence="9">
    <location>
        <begin position="734"/>
        <end position="788"/>
    </location>
</feature>
<feature type="compositionally biased region" description="Basic residues" evidence="9">
    <location>
        <begin position="2232"/>
        <end position="2249"/>
    </location>
</feature>
<organism evidence="10 11">
    <name type="scientific">Cyprinus carpio carpio</name>
    <dbReference type="NCBI Taxonomy" id="630221"/>
    <lineage>
        <taxon>Eukaryota</taxon>
        <taxon>Metazoa</taxon>
        <taxon>Chordata</taxon>
        <taxon>Craniata</taxon>
        <taxon>Vertebrata</taxon>
        <taxon>Euteleostomi</taxon>
        <taxon>Actinopterygii</taxon>
        <taxon>Neopterygii</taxon>
        <taxon>Teleostei</taxon>
        <taxon>Ostariophysi</taxon>
        <taxon>Cypriniformes</taxon>
        <taxon>Cyprinidae</taxon>
        <taxon>Cyprininae</taxon>
        <taxon>Cyprinus</taxon>
    </lineage>
</organism>
<sequence length="4422" mass="490810">MTTESDLIQNDTSSDAKLEALKVSDNAEREVQKETDEVPKQSDTTIIPEDTQREEAHSEFTVIHKRKMGSTRRPLRGKNAQRKEKEHLDENETPDSEGIINVEEETIRLENEPSLDESTLQSLKVGVKEQEIEICEKNDVGPVEGSESALLQSSCSSDLLSEESIAVSICHVTESQTLMKPNEVSRENAGVAEKLAAEEDKDLQLKTESQNKMFDSTTSEAEGTEENISDVSVTLLREVEVNRDTGTVESNMTTESDFLQTSPDAHIEALKISENAEKEVPGETDTILKQSDISIIPDDSHREDAHSKSSPVIHKRKMGSTRRPLKGNKGQKPEHDEKEIFSLEDESSPDESRHTAVNVCDISESQTFPKIHAGSQENTGDVEIVSADGDTERHLENKTFDSKAFGGEATEENICEASVLVKEVEFIGDTVTVDSNMTTESDMIQNDTSSDAKLEALKVSDNAECEVQEETDAVPKQSDTTIIPEETQREEAHSEFTVIHKRKMGSTRRPLRGKNAQRKEKEHLDENETPDSEGIINVEEETISLENEPSTNASTLRTSKDGFKEQEMELCEENDVGPVEGSESALLQSSCSSDLLSEESTAVSICHVTESQTLMKLNEESQENAGDAEKLAAGEEKDLQLKTESQNKIFDSTTSEAEGTEENISDVSVTLLREVEVNRDTGTVESNMTTESDFLQTSPDAHIEALKISEIAEKVPGETDTILKQSDISIIPQDSHREEAHSKSSPVIHKRKMGSTRRPLKGNKGQREEHDEKEIFSLEDEPSPDESRHTAVNVCDISESQTFSKIHAGSQENTGDVEIVPADGDTERHLENKTFESTAFGGEATEENICEASVLVKEVEFIGDTVTVDSNMTTESDLIQNDTSSDAKLEALKVSDNAEREVQKETDEVPKQSDTTIIPEDTQREEAHSEFTVIHKRKMGSTRRPLRGKNAQRKEKEHLDENETPDSEGIINVEEETISLENEPSTNASPLRTSKNGVKEQEMELCEENDVGPVEGSESAFLQSSCSSDLLSEESTAVSICHVTESQTLMKLNEESQENAGDAEKLAAEEEKDLKLKTESQNKIFDSTTSEAEGTEENISDVSVTLLREVEVNRDTGTLESNMTTESNFLQTSPDAHIEALKISENAEKEVSGETDTILQQSDISIIPDDSHREEAHSKSSPVIHKRKMGSTRRPLKGNKGQRPEHDEKEIFSLEDEPSPHESRNTAVNVCDISELQTLPKIHAGSQENTGDVEIVSADGDTERHLENKTFDSTTFGGEATEENICEASVLVKEVEFIGDTVTVDSNMTTESDLIQNDTSSDAKLEALKVSDNAECEVQEETDAVPKQSDTTIIPEDTQREEAHSEFTVIHKRKMGSTRRPLRGKNAQRKEKEHLDENETPDSEGIINVEEETISLKNEPSTNASTLRTSKDVFKEQEMELCEENDVGPVEGSESALLQSSFSSDLLSEESTAVSICHITELQTLVNLNEESQKNAGDAEKLAAEDDKDLQLKTESQNKMFDSTTSEAEGTEKNISDVSVTLLREVEVNRDTGTVESNMTTESDFLQTSPDAHIEALKISENAEKEVSRGTDTILQQNDISIIPEDSHREDAHSKSSPVIHKRKMGSTRRPLKGNKEQRPEHDEKEIFSLEDESSPDESRHTAVNVCDISESQTFPKIHAGSQENTGDVEIVSADGDTERHLENKTFDSTAFGGEATEENICEASVLVKEVEFIGDTVTVDSNMTTESDLIQNDTSSDAKLEALKVSDNAECEVQKETDAVPKQSDTTIIPEDTQREEAHSEFTVIHKRKMGSTRRPLRGKNAQRKEKEHLDENEKPDSEGIINVEEETIRLENEPSLDESTLQSLKVGLKEQEIEICEKNDVGPVEGSESALLQSSCSSDLLSEESTAVSICHVTELQTLVNLNEESQENAGVAEKLAAEEDKDLQLKTESQNKMFDSTTSEAEGTEENISDVSVTLLREVEVIGDTGTVESNMTTESDFLQTSPDAHIEALKISENAEKEVSRGTDTILKQSDISIFPQDSHREEAHSKSSPVIHKRKMGSTRRPLKGNKGQRLEDEPSPNESRYSAVNVCDISESQILPKIHVGSQENTGDVEIVSADGDTERHLENKTFDSTAFGGEATEENICEASVLVKEVKFIGDTVTVDSNMTTESDLIQNDTSSDAKLEALKVSDNAECEVQEETDTVPKQSDTTIIPEDIQREEAHSEFTVIHKRKMGSTRRPLRGKNAQRKEKEHLDENETPDSEGSINVVKETISLEDEPSLDESTLQSLKDGVKEQEIEICEKNDVGPVEGSKSTDLQSLCSSDLTSEESTVISICHITESQTLMKLNEESQDNAGDAERVAVGGETDLHLEIKAQIQTSDSTSEAEATEENTHDASVLVRKIEIIGDTVTVDSNMTTESDFIQNYTSSDAKLEALKVSDNAECEVQEETDAVPKQSDTTIIPEETQREEAHSEFTVIHKRKMGSTRRPLRGNKGQRQEHDEKEIFSLEDEPSPDESRNTAVNVCDISESQTFPKVHAGSQENTGDVEIVPADGDTERHLENKTFDSTTFGGEATEENICEASVLVKEVEFIGDTVTVDSNMTTESDLIQNDTSSDAKLEALKVSDNAEREVQEETDAVPKQSDTTIIPEDIQREEAHSEFTVIHKRKMGSTRRPLRGKNAQRKENEHLDENETPDSEGSINVEKETISLEDEPSLDESTLQSLKDGVKEQEMEICEKNDVGPVEGSKSTDLQSLCSSDLTSEESTVISICHITESQTLMKLNEESQDNDGYAERVAVGGETDLHVEIKAQVKTSDSTSEAEATEENICEASALVKEVEFIGDTVTVESNITTESDFLQSSPDSLKVSQNSVKEVSGETDTILKQSDISIIPEDSHREEAHSKSSPVIHKRKMGSTRRPLKGNKGKRKDHDEKEIFSLEDEPSPDESRHTAVNVCDISESQTFPKIHAGSQKNTGDVEIAPAEGDTEQHLENKTFDSTAFGGEATEENICEASVLVKEVEFIGDTVTVESNITTESVFIQSSPDALKVSQNSAKEVLGETDTILKQSNISIIPEDSHREEAHSKSSPVIHKRKMGSTRRPLKGKNGQRNEKEHHDENETPDSEHMFNVEKETISLEDQPMYTAVSDILESQTLTKFHAESQEDYKDVERALVGRDTEPRSVQTEMTTLNSATFEGEGTEEIICEASVVVKEIEFIGDTVSMESNMTIKSDLLQSDISTDAKPEALMSEIENEGKTDTIPKQSDTNIIPEVPHGEEVHTKLNLNVQKRKMGSTCRPLRGNKGQRKVRVESEEKNGNSEPLSEEEDTETHLEIQNQDNVVDHNVTQEFLNIRDNKDEERKTTKTVEELCDDLKLEQRSDVSQTQSGPSQDDTGSHLLEVPERTADFVIDRFAGRSHSDLFLSDALLAEETQIHVSSEDVLPTEMAEMHPVSKRSMQKRKMGSTRKRGKRMVNDEEVEEEKDGEAENTTNEDGTTKSEENLTVEEAIVGSPVPQQLFSSSADKESHEIQDIVSKSDVQTDISEQNDPNSTINPELSIEFECYSNVAAEMVSDLPLGDADTYLGQKQSVIPKESHREDQSSLNPIVQKRKMGSTRKTLRGNKGLGKEEESKKMDRESEEMTQEQDTEPHLATSERKTASKFDEEVEQNFPVEFPYPVAFSKMFPESENGGKEVSLNIHDLSEVSEEKESTGNDSNSENEAINLYDGTKDKFVLTVSHKEVDQTVSVDVYVGSEPEQTENTGHVFPTQELKSTQDDVVHEISSTQEKRRKMGSTRRNPRVIHGENMADNEDVLGVAEDRETKKAEDDLDDMLLESSIIQSKEVSSVSTTDLESEILGSATDLKEENHHQNNSEPSGPTVPETLQLVNADVTKHPQSETVTTENRRKMGSTRKNLREGRIQGKRDGYEETETADTNLQMSQDSEMSLGDQTTHDYFNQPEDSLLSEIERALNKTSQSSMSNDRESVIKEPNHISNAPDLSMPENSEIKSLQPTPLAHSEPNSPGRRRKMGSTRKNPRQQLKAEREDEDKEDEEKDENLKTNKQENKDLERVEVSIIPNITENKLNKEYLDVSSAHTSSSELEESTNPVSQERTSPSTKRKFGSRRTNKGKKGLGSLATSDFGNELEDGDHKLDISEVEDKLCSDDSEVCDPCLTLQPENQPITHPVSEQRNMEVKNEEVAAKGTVDDPVSSEQIIKHDRSTGAKQAVNLKNRISDAEVVQFNVVMVGNSSVGKTSFIRRFHEGQFTEDYRSTIGVDTCIQTIDLPDRTVKLQIWDTAGQERFHSITSQVFHRADGLLLMYEITCSNSFISVRDWISQAQERAPDDVIMMLLGNKNDSLERAVQIQEGADLAREYNINFMECSAATGANVSESMRTLAELLVQRKSEKERHTTLKREPSQKKSGCC</sequence>
<feature type="compositionally biased region" description="Basic and acidic residues" evidence="9">
    <location>
        <begin position="3911"/>
        <end position="3924"/>
    </location>
</feature>
<feature type="region of interest" description="Disordered" evidence="9">
    <location>
        <begin position="1"/>
        <end position="102"/>
    </location>
</feature>
<dbReference type="InterPro" id="IPR001806">
    <property type="entry name" value="Small_GTPase"/>
</dbReference>
<feature type="compositionally biased region" description="Basic residues" evidence="9">
    <location>
        <begin position="3606"/>
        <end position="3618"/>
    </location>
</feature>
<reference evidence="10" key="1">
    <citation type="submission" date="2025-08" db="UniProtKB">
        <authorList>
            <consortium name="Ensembl"/>
        </authorList>
    </citation>
    <scope>IDENTIFICATION</scope>
</reference>
<evidence type="ECO:0000256" key="5">
    <source>
        <dbReference type="ARBA" id="ARBA00023134"/>
    </source>
</evidence>
<dbReference type="PROSITE" id="PS51420">
    <property type="entry name" value="RHO"/>
    <property type="match status" value="1"/>
</dbReference>
<feature type="compositionally biased region" description="Basic and acidic residues" evidence="9">
    <location>
        <begin position="3110"/>
        <end position="3127"/>
    </location>
</feature>
<dbReference type="SUPFAM" id="SSF52540">
    <property type="entry name" value="P-loop containing nucleoside triphosphate hydrolases"/>
    <property type="match status" value="1"/>
</dbReference>
<feature type="region of interest" description="Disordered" evidence="9">
    <location>
        <begin position="3586"/>
        <end position="3664"/>
    </location>
</feature>
<feature type="compositionally biased region" description="Basic residues" evidence="9">
    <location>
        <begin position="2667"/>
        <end position="2684"/>
    </location>
</feature>
<feature type="region of interest" description="Disordered" evidence="9">
    <location>
        <begin position="2223"/>
        <end position="2269"/>
    </location>
</feature>
<dbReference type="NCBIfam" id="TIGR00231">
    <property type="entry name" value="small_GTP"/>
    <property type="match status" value="1"/>
</dbReference>
<comment type="similarity">
    <text evidence="2">Belongs to the small GTPase superfamily. Rab family.</text>
</comment>
<feature type="region of interest" description="Disordered" evidence="9">
    <location>
        <begin position="200"/>
        <end position="229"/>
    </location>
</feature>
<evidence type="ECO:0000256" key="6">
    <source>
        <dbReference type="ARBA" id="ARBA00023288"/>
    </source>
</evidence>
<feature type="region of interest" description="Disordered" evidence="9">
    <location>
        <begin position="939"/>
        <end position="970"/>
    </location>
</feature>
<feature type="region of interest" description="Disordered" evidence="9">
    <location>
        <begin position="2041"/>
        <end position="2086"/>
    </location>
</feature>
<feature type="compositionally biased region" description="Basic residues" evidence="9">
    <location>
        <begin position="504"/>
        <end position="516"/>
    </location>
</feature>
<feature type="compositionally biased region" description="Basic and acidic residues" evidence="9">
    <location>
        <begin position="517"/>
        <end position="526"/>
    </location>
</feature>
<keyword evidence="4" id="KW-0547">Nucleotide-binding</keyword>
<feature type="compositionally biased region" description="Polar residues" evidence="9">
    <location>
        <begin position="3834"/>
        <end position="3848"/>
    </location>
</feature>
<comment type="subcellular location">
    <subcellularLocation>
        <location evidence="1">Membrane</location>
        <topology evidence="1">Lipid-anchor</topology>
    </subcellularLocation>
</comment>
<feature type="compositionally biased region" description="Basic and acidic residues" evidence="9">
    <location>
        <begin position="3308"/>
        <end position="3317"/>
    </location>
</feature>
<feature type="compositionally biased region" description="Basic and acidic residues" evidence="9">
    <location>
        <begin position="3859"/>
        <end position="3868"/>
    </location>
</feature>
<dbReference type="GeneTree" id="ENSGT00940000160379"/>
<feature type="compositionally biased region" description="Basic residues" evidence="9">
    <location>
        <begin position="939"/>
        <end position="951"/>
    </location>
</feature>
<evidence type="ECO:0000256" key="7">
    <source>
        <dbReference type="ARBA" id="ARBA00023289"/>
    </source>
</evidence>
<reference evidence="10" key="2">
    <citation type="submission" date="2025-09" db="UniProtKB">
        <authorList>
            <consortium name="Ensembl"/>
        </authorList>
    </citation>
    <scope>IDENTIFICATION</scope>
</reference>
<dbReference type="Gene3D" id="3.40.50.300">
    <property type="entry name" value="P-loop containing nucleotide triphosphate hydrolases"/>
    <property type="match status" value="1"/>
</dbReference>
<feature type="compositionally biased region" description="Polar residues" evidence="9">
    <location>
        <begin position="2877"/>
        <end position="2891"/>
    </location>
</feature>
<feature type="region of interest" description="Disordered" evidence="9">
    <location>
        <begin position="2877"/>
        <end position="2952"/>
    </location>
</feature>
<feature type="compositionally biased region" description="Basic and acidic residues" evidence="9">
    <location>
        <begin position="298"/>
        <end position="307"/>
    </location>
</feature>
<proteinExistence type="inferred from homology"/>
<feature type="compositionally biased region" description="Polar residues" evidence="9">
    <location>
        <begin position="206"/>
        <end position="221"/>
    </location>
</feature>
<evidence type="ECO:0000313" key="10">
    <source>
        <dbReference type="Ensembl" id="ENSCCRP00000170461.1"/>
    </source>
</evidence>
<dbReference type="GO" id="GO:0005525">
    <property type="term" value="F:GTP binding"/>
    <property type="evidence" value="ECO:0007669"/>
    <property type="project" value="UniProtKB-KW"/>
</dbReference>
<feature type="region of interest" description="Disordered" evidence="9">
    <location>
        <begin position="2486"/>
        <end position="2522"/>
    </location>
</feature>
<feature type="compositionally biased region" description="Basic residues" evidence="9">
    <location>
        <begin position="3451"/>
        <end position="3470"/>
    </location>
</feature>
<feature type="region of interest" description="Disordered" evidence="9">
    <location>
        <begin position="298"/>
        <end position="352"/>
    </location>
</feature>
<feature type="compositionally biased region" description="Polar residues" evidence="9">
    <location>
        <begin position="3380"/>
        <end position="3392"/>
    </location>
</feature>
<feature type="compositionally biased region" description="Polar residues" evidence="9">
    <location>
        <begin position="3930"/>
        <end position="3952"/>
    </location>
</feature>
<dbReference type="GO" id="GO:0003925">
    <property type="term" value="F:G protein activity"/>
    <property type="evidence" value="ECO:0007669"/>
    <property type="project" value="UniProtKB-EC"/>
</dbReference>
<evidence type="ECO:0000256" key="9">
    <source>
        <dbReference type="SAM" id="MobiDB-lite"/>
    </source>
</evidence>
<feature type="compositionally biased region" description="Basic and acidic residues" evidence="9">
    <location>
        <begin position="952"/>
        <end position="961"/>
    </location>
</feature>
<feature type="region of interest" description="Disordered" evidence="9">
    <location>
        <begin position="3441"/>
        <end position="3552"/>
    </location>
</feature>
<feature type="region of interest" description="Disordered" evidence="9">
    <location>
        <begin position="3376"/>
        <end position="3396"/>
    </location>
</feature>
<feature type="compositionally biased region" description="Basic and acidic residues" evidence="9">
    <location>
        <begin position="81"/>
        <end position="90"/>
    </location>
</feature>